<evidence type="ECO:0000313" key="2">
    <source>
        <dbReference type="EMBL" id="ADB34779.1"/>
    </source>
</evidence>
<proteinExistence type="predicted"/>
<reference evidence="2 3" key="2">
    <citation type="journal article" date="2010" name="Stand. Genomic Sci.">
        <title>Complete genome sequence of Kribbella flavida type strain (IFO 14399).</title>
        <authorList>
            <person name="Pukall R."/>
            <person name="Lapidus A."/>
            <person name="Glavina Del Rio T."/>
            <person name="Copeland A."/>
            <person name="Tice H."/>
            <person name="Cheng J.-F."/>
            <person name="Lucas S."/>
            <person name="Chen F."/>
            <person name="Nolan M."/>
            <person name="LaButti K."/>
            <person name="Pati A."/>
            <person name="Ivanova N."/>
            <person name="Mavrommatis K."/>
            <person name="Mikhailova N."/>
            <person name="Pitluck S."/>
            <person name="Bruce D."/>
            <person name="Goodwin L."/>
            <person name="Land M."/>
            <person name="Hauser L."/>
            <person name="Chang Y.-J."/>
            <person name="Jeffries C.D."/>
            <person name="Chen A."/>
            <person name="Palaniappan K."/>
            <person name="Chain P."/>
            <person name="Rohde M."/>
            <person name="Goeker M."/>
            <person name="Bristow J."/>
            <person name="Eisen J.A."/>
            <person name="Markowitz V."/>
            <person name="Hugenholtz P."/>
            <person name="Kyrpides N.C."/>
            <person name="Klenk H.-P."/>
            <person name="Brettin T."/>
        </authorList>
    </citation>
    <scope>NUCLEOTIDE SEQUENCE [LARGE SCALE GENOMIC DNA]</scope>
    <source>
        <strain evidence="3">DSM 17836 / JCM 10339 / NBRC 14399</strain>
    </source>
</reference>
<dbReference type="KEGG" id="kfl:Kfla_5774"/>
<sequence>MTNSFLHDLVRAARWHRRLLAGLFAAAAVYFALVAVSPPPAASTPVLAAARDLPGGLTPAAGDIRTLRLPTSTVPAGVLPPGTDLSHRVLATAVRSGEPLTDARFLTPTAVPPGLLAYPLRLDDADIAALLRPGDRIDLYAASATADASATRLAEAVPILALPAPTRSTGALVVLAASPGTAARLAQASANTRLTVALTPDTS</sequence>
<accession>D2PQ77</accession>
<dbReference type="eggNOG" id="COG3745">
    <property type="taxonomic scope" value="Bacteria"/>
</dbReference>
<gene>
    <name evidence="2" type="ordered locus">Kfla_5774</name>
</gene>
<dbReference type="Proteomes" id="UP000007967">
    <property type="component" value="Chromosome"/>
</dbReference>
<organism evidence="2 3">
    <name type="scientific">Kribbella flavida (strain DSM 17836 / JCM 10339 / NBRC 14399)</name>
    <dbReference type="NCBI Taxonomy" id="479435"/>
    <lineage>
        <taxon>Bacteria</taxon>
        <taxon>Bacillati</taxon>
        <taxon>Actinomycetota</taxon>
        <taxon>Actinomycetes</taxon>
        <taxon>Propionibacteriales</taxon>
        <taxon>Kribbellaceae</taxon>
        <taxon>Kribbella</taxon>
    </lineage>
</organism>
<dbReference type="InterPro" id="IPR013974">
    <property type="entry name" value="SAF"/>
</dbReference>
<dbReference type="HOGENOM" id="CLU_088190_4_0_11"/>
<dbReference type="RefSeq" id="WP_012923333.1">
    <property type="nucleotide sequence ID" value="NC_013729.1"/>
</dbReference>
<dbReference type="STRING" id="479435.Kfla_5774"/>
<feature type="domain" description="SAF" evidence="1">
    <location>
        <begin position="44"/>
        <end position="106"/>
    </location>
</feature>
<protein>
    <submittedName>
        <fullName evidence="2">SAF domain protein</fullName>
    </submittedName>
</protein>
<keyword evidence="3" id="KW-1185">Reference proteome</keyword>
<evidence type="ECO:0000259" key="1">
    <source>
        <dbReference type="SMART" id="SM00858"/>
    </source>
</evidence>
<name>D2PQ77_KRIFD</name>
<dbReference type="CDD" id="cd11614">
    <property type="entry name" value="SAF_CpaB_FlgA_like"/>
    <property type="match status" value="1"/>
</dbReference>
<reference evidence="3" key="1">
    <citation type="submission" date="2009-09" db="EMBL/GenBank/DDBJ databases">
        <title>The complete genome of Kribbella flavida DSM 17836.</title>
        <authorList>
            <consortium name="US DOE Joint Genome Institute (JGI-PGF)"/>
            <person name="Lucas S."/>
            <person name="Copeland A."/>
            <person name="Lapidus A."/>
            <person name="Glavina del Rio T."/>
            <person name="Dalin E."/>
            <person name="Tice H."/>
            <person name="Bruce D."/>
            <person name="Goodwin L."/>
            <person name="Pitluck S."/>
            <person name="Kyrpides N."/>
            <person name="Mavromatis K."/>
            <person name="Ivanova N."/>
            <person name="Saunders E."/>
            <person name="Brettin T."/>
            <person name="Detter J.C."/>
            <person name="Han C."/>
            <person name="Larimer F."/>
            <person name="Land M."/>
            <person name="Hauser L."/>
            <person name="Markowitz V."/>
            <person name="Cheng J.-F."/>
            <person name="Hugenholtz P."/>
            <person name="Woyke T."/>
            <person name="Wu D."/>
            <person name="Pukall R."/>
            <person name="Klenk H.-P."/>
            <person name="Eisen J.A."/>
        </authorList>
    </citation>
    <scope>NUCLEOTIDE SEQUENCE [LARGE SCALE GENOMIC DNA]</scope>
    <source>
        <strain evidence="3">DSM 17836 / JCM 10339 / NBRC 14399</strain>
    </source>
</reference>
<dbReference type="SMART" id="SM00858">
    <property type="entry name" value="SAF"/>
    <property type="match status" value="1"/>
</dbReference>
<evidence type="ECO:0000313" key="3">
    <source>
        <dbReference type="Proteomes" id="UP000007967"/>
    </source>
</evidence>
<dbReference type="AlphaFoldDB" id="D2PQ77"/>
<dbReference type="EMBL" id="CP001736">
    <property type="protein sequence ID" value="ADB34779.1"/>
    <property type="molecule type" value="Genomic_DNA"/>
</dbReference>